<dbReference type="EMBL" id="SNZE01000007">
    <property type="protein sequence ID" value="TDR31799.1"/>
    <property type="molecule type" value="Genomic_DNA"/>
</dbReference>
<comment type="caution">
    <text evidence="1">The sequence shown here is derived from an EMBL/GenBank/DDBJ whole genome shotgun (WGS) entry which is preliminary data.</text>
</comment>
<dbReference type="AlphaFoldDB" id="A0A4R6Y8P0"/>
<keyword evidence="2" id="KW-1185">Reference proteome</keyword>
<evidence type="ECO:0000313" key="2">
    <source>
        <dbReference type="Proteomes" id="UP000294480"/>
    </source>
</evidence>
<accession>A0A4R6Y8P0</accession>
<dbReference type="Proteomes" id="UP000294480">
    <property type="component" value="Unassembled WGS sequence"/>
</dbReference>
<reference evidence="1 2" key="1">
    <citation type="submission" date="2019-03" db="EMBL/GenBank/DDBJ databases">
        <title>Genomic Encyclopedia of Type Strains, Phase IV (KMG-IV): sequencing the most valuable type-strain genomes for metagenomic binning, comparative biology and taxonomic classification.</title>
        <authorList>
            <person name="Goeker M."/>
        </authorList>
    </citation>
    <scope>NUCLEOTIDE SEQUENCE [LARGE SCALE GENOMIC DNA]</scope>
    <source>
        <strain evidence="1 2">DSM 102852</strain>
    </source>
</reference>
<sequence length="62" mass="7257">MIRCKTFIQWVVTEQINQLSISKRVQATIHPLMCYKCRTFKRNNKALNQILSEYDANKPDAG</sequence>
<proteinExistence type="predicted"/>
<gene>
    <name evidence="1" type="ORF">DFR44_10715</name>
</gene>
<evidence type="ECO:0000313" key="1">
    <source>
        <dbReference type="EMBL" id="TDR31799.1"/>
    </source>
</evidence>
<organism evidence="1 2">
    <name type="scientific">Hydromonas duriensis</name>
    <dbReference type="NCBI Taxonomy" id="1527608"/>
    <lineage>
        <taxon>Bacteria</taxon>
        <taxon>Pseudomonadati</taxon>
        <taxon>Pseudomonadota</taxon>
        <taxon>Betaproteobacteria</taxon>
        <taxon>Burkholderiales</taxon>
        <taxon>Burkholderiaceae</taxon>
        <taxon>Hydromonas</taxon>
    </lineage>
</organism>
<protein>
    <submittedName>
        <fullName evidence="1">Uncharacterized protein</fullName>
    </submittedName>
</protein>
<name>A0A4R6Y8P0_9BURK</name>